<comment type="cofactor">
    <cofactor evidence="1">
        <name>Fe(2+)</name>
        <dbReference type="ChEBI" id="CHEBI:29033"/>
    </cofactor>
</comment>
<keyword evidence="2" id="KW-0560">Oxidoreductase</keyword>
<accession>A0A515EP65</accession>
<dbReference type="InterPro" id="IPR008775">
    <property type="entry name" value="Phytyl_CoA_dOase-like"/>
</dbReference>
<keyword evidence="3" id="KW-1185">Reference proteome</keyword>
<sequence>MNYHQVPEISYGVLQRDQFSNENQEVCEEIRRLGYAVLDSGMDSSELAGISNDFNSVHEQYVKHWGHDRLIALNEHNTIRAPLLNKSVFFQRLPFKPRLLSVLSEIIPGKFILNQQNAIINPAQEIYNQSAWHRDLPYQHFVSNTPLAINALFCVDDFTPDNGATYVLPGSHKTSNFPTDSYIKRHAVQILAKAGQYILLDCMTFHRGGFNSTGAARRAVNHVYTIPFFKQQIHLPRNIDAAAFSLEELEIIGCRFQEPGTVEDYLLSRMPAS</sequence>
<dbReference type="EMBL" id="CP036282">
    <property type="protein sequence ID" value="QDL54439.1"/>
    <property type="molecule type" value="Genomic_DNA"/>
</dbReference>
<dbReference type="SUPFAM" id="SSF51197">
    <property type="entry name" value="Clavaminate synthase-like"/>
    <property type="match status" value="1"/>
</dbReference>
<dbReference type="AlphaFoldDB" id="A0A515EP65"/>
<dbReference type="GO" id="GO:0016706">
    <property type="term" value="F:2-oxoglutarate-dependent dioxygenase activity"/>
    <property type="evidence" value="ECO:0007669"/>
    <property type="project" value="UniProtKB-ARBA"/>
</dbReference>
<organism evidence="2 3">
    <name type="scientific">Rhodoferax aquaticus</name>
    <dbReference type="NCBI Taxonomy" id="2527691"/>
    <lineage>
        <taxon>Bacteria</taxon>
        <taxon>Pseudomonadati</taxon>
        <taxon>Pseudomonadota</taxon>
        <taxon>Betaproteobacteria</taxon>
        <taxon>Burkholderiales</taxon>
        <taxon>Comamonadaceae</taxon>
        <taxon>Rhodoferax</taxon>
    </lineage>
</organism>
<reference evidence="3" key="1">
    <citation type="submission" date="2019-02" db="EMBL/GenBank/DDBJ databases">
        <title>Complete genome sequence of Rhodoferax sp. Gr-4.</title>
        <authorList>
            <person name="Jin L."/>
        </authorList>
    </citation>
    <scope>NUCLEOTIDE SEQUENCE [LARGE SCALE GENOMIC DNA]</scope>
    <source>
        <strain evidence="3">Gr-4</strain>
    </source>
</reference>
<dbReference type="KEGG" id="rhg:EXZ61_09845"/>
<keyword evidence="2" id="KW-0223">Dioxygenase</keyword>
<evidence type="ECO:0000256" key="1">
    <source>
        <dbReference type="ARBA" id="ARBA00001954"/>
    </source>
</evidence>
<name>A0A515EP65_9BURK</name>
<gene>
    <name evidence="2" type="ORF">EXZ61_09845</name>
</gene>
<evidence type="ECO:0000313" key="2">
    <source>
        <dbReference type="EMBL" id="QDL54439.1"/>
    </source>
</evidence>
<evidence type="ECO:0000313" key="3">
    <source>
        <dbReference type="Proteomes" id="UP000317365"/>
    </source>
</evidence>
<protein>
    <submittedName>
        <fullName evidence="2">Phytanoyl-CoA dioxygenase</fullName>
    </submittedName>
</protein>
<dbReference type="PANTHER" id="PTHR20883">
    <property type="entry name" value="PHYTANOYL-COA DIOXYGENASE DOMAIN CONTAINING 1"/>
    <property type="match status" value="1"/>
</dbReference>
<reference evidence="3" key="2">
    <citation type="journal article" date="2020" name="Int. J. Syst. Evol. Microbiol.">
        <title>Genomic insights into a novel species Rhodoferax aquaticus sp. nov., isolated from freshwater.</title>
        <authorList>
            <person name="Li T."/>
            <person name="Zhuo Y."/>
            <person name="Jin C.Z."/>
            <person name="Wu X."/>
            <person name="Ko S.R."/>
            <person name="Jin F.J."/>
            <person name="Ahn C.Y."/>
            <person name="Oh H.M."/>
            <person name="Lee H.G."/>
            <person name="Jin L."/>
        </authorList>
    </citation>
    <scope>NUCLEOTIDE SEQUENCE [LARGE SCALE GENOMIC DNA]</scope>
    <source>
        <strain evidence="3">Gr-4</strain>
    </source>
</reference>
<dbReference type="Gene3D" id="2.60.120.620">
    <property type="entry name" value="q2cbj1_9rhob like domain"/>
    <property type="match status" value="1"/>
</dbReference>
<proteinExistence type="predicted"/>
<dbReference type="Pfam" id="PF05721">
    <property type="entry name" value="PhyH"/>
    <property type="match status" value="1"/>
</dbReference>
<dbReference type="Proteomes" id="UP000317365">
    <property type="component" value="Chromosome"/>
</dbReference>
<dbReference type="PANTHER" id="PTHR20883:SF48">
    <property type="entry name" value="ECTOINE DIOXYGENASE"/>
    <property type="match status" value="1"/>
</dbReference>
<dbReference type="GO" id="GO:0005506">
    <property type="term" value="F:iron ion binding"/>
    <property type="evidence" value="ECO:0007669"/>
    <property type="project" value="UniProtKB-ARBA"/>
</dbReference>
<dbReference type="RefSeq" id="WP_142811364.1">
    <property type="nucleotide sequence ID" value="NZ_CP036282.1"/>
</dbReference>